<gene>
    <name evidence="3" type="ORF">B0J13DRAFT_515063</name>
</gene>
<feature type="region of interest" description="Disordered" evidence="1">
    <location>
        <begin position="1"/>
        <end position="101"/>
    </location>
</feature>
<dbReference type="EMBL" id="JAGMUU010000042">
    <property type="protein sequence ID" value="KAH7114537.1"/>
    <property type="molecule type" value="Genomic_DNA"/>
</dbReference>
<dbReference type="AlphaFoldDB" id="A0A9P9D8V0"/>
<dbReference type="InterPro" id="IPR005036">
    <property type="entry name" value="CBM21_dom"/>
</dbReference>
<protein>
    <submittedName>
        <fullName evidence="3">Phosphatase regulatory subunit-domain-containing protein</fullName>
    </submittedName>
</protein>
<proteinExistence type="predicted"/>
<dbReference type="InterPro" id="IPR050782">
    <property type="entry name" value="PP1_regulatory_subunit_3"/>
</dbReference>
<sequence length="385" mass="43186">MMPYIPPANQPVSHPSPRSPGDTKAVRATEATLEKRRNLPKSHVVIPKSSIGSEQETDAELYEKPRRIRKMSGELVRPALRSSSSRRPSSMPTTPTTSKGVHFDSHLEDVRHFLNLDCPLAVSSPTSPVIDNHNYLKNPAFKACLLDGKATSANWEILAANFLQDSTSRKCQPVYIERTWLSPDEMQLQGSVMVQNIAFQKSVACRFTFDCWITVSEVSAEYSPQGSLSEVPLGYDRFTFCIQLPSTDHLESKTLSFCVRYTVNARDYWDNNYCRNFQINFRRKHLLQHPKSPFPGVVPQSHSKVPDMLLPKPMPSRGRESGLATRYDLGALLLATVQTARDGAKKKRTGLITKYDASCGQVAPLNLRSAYYDQDLERLPLISAS</sequence>
<name>A0A9P9D8V0_9HYPO</name>
<feature type="compositionally biased region" description="Low complexity" evidence="1">
    <location>
        <begin position="77"/>
        <end position="98"/>
    </location>
</feature>
<dbReference type="Pfam" id="PF03370">
    <property type="entry name" value="CBM_21"/>
    <property type="match status" value="1"/>
</dbReference>
<dbReference type="Gene3D" id="2.60.40.2440">
    <property type="entry name" value="Carbohydrate binding type-21 domain"/>
    <property type="match status" value="1"/>
</dbReference>
<organism evidence="3 4">
    <name type="scientific">Dactylonectria estremocensis</name>
    <dbReference type="NCBI Taxonomy" id="1079267"/>
    <lineage>
        <taxon>Eukaryota</taxon>
        <taxon>Fungi</taxon>
        <taxon>Dikarya</taxon>
        <taxon>Ascomycota</taxon>
        <taxon>Pezizomycotina</taxon>
        <taxon>Sordariomycetes</taxon>
        <taxon>Hypocreomycetidae</taxon>
        <taxon>Hypocreales</taxon>
        <taxon>Nectriaceae</taxon>
        <taxon>Dactylonectria</taxon>
    </lineage>
</organism>
<feature type="domain" description="CBM21" evidence="2">
    <location>
        <begin position="166"/>
        <end position="280"/>
    </location>
</feature>
<dbReference type="PANTHER" id="PTHR12307:SF36">
    <property type="entry name" value="GLYCOGEN-BINDING SUBUNIT 76A"/>
    <property type="match status" value="1"/>
</dbReference>
<keyword evidence="4" id="KW-1185">Reference proteome</keyword>
<evidence type="ECO:0000259" key="2">
    <source>
        <dbReference type="PROSITE" id="PS51159"/>
    </source>
</evidence>
<dbReference type="PROSITE" id="PS51159">
    <property type="entry name" value="CBM21"/>
    <property type="match status" value="1"/>
</dbReference>
<reference evidence="3" key="1">
    <citation type="journal article" date="2021" name="Nat. Commun.">
        <title>Genetic determinants of endophytism in the Arabidopsis root mycobiome.</title>
        <authorList>
            <person name="Mesny F."/>
            <person name="Miyauchi S."/>
            <person name="Thiergart T."/>
            <person name="Pickel B."/>
            <person name="Atanasova L."/>
            <person name="Karlsson M."/>
            <person name="Huettel B."/>
            <person name="Barry K.W."/>
            <person name="Haridas S."/>
            <person name="Chen C."/>
            <person name="Bauer D."/>
            <person name="Andreopoulos W."/>
            <person name="Pangilinan J."/>
            <person name="LaButti K."/>
            <person name="Riley R."/>
            <person name="Lipzen A."/>
            <person name="Clum A."/>
            <person name="Drula E."/>
            <person name="Henrissat B."/>
            <person name="Kohler A."/>
            <person name="Grigoriev I.V."/>
            <person name="Martin F.M."/>
            <person name="Hacquard S."/>
        </authorList>
    </citation>
    <scope>NUCLEOTIDE SEQUENCE</scope>
    <source>
        <strain evidence="3">MPI-CAGE-AT-0021</strain>
    </source>
</reference>
<dbReference type="GO" id="GO:0000164">
    <property type="term" value="C:protein phosphatase type 1 complex"/>
    <property type="evidence" value="ECO:0007669"/>
    <property type="project" value="TreeGrafter"/>
</dbReference>
<evidence type="ECO:0000313" key="3">
    <source>
        <dbReference type="EMBL" id="KAH7114537.1"/>
    </source>
</evidence>
<evidence type="ECO:0000256" key="1">
    <source>
        <dbReference type="SAM" id="MobiDB-lite"/>
    </source>
</evidence>
<dbReference type="InterPro" id="IPR038175">
    <property type="entry name" value="CBM21_dom_sf"/>
</dbReference>
<dbReference type="Proteomes" id="UP000717696">
    <property type="component" value="Unassembled WGS sequence"/>
</dbReference>
<dbReference type="GO" id="GO:0005979">
    <property type="term" value="P:regulation of glycogen biosynthetic process"/>
    <property type="evidence" value="ECO:0007669"/>
    <property type="project" value="TreeGrafter"/>
</dbReference>
<accession>A0A9P9D8V0</accession>
<feature type="compositionally biased region" description="Basic and acidic residues" evidence="1">
    <location>
        <begin position="24"/>
        <end position="37"/>
    </location>
</feature>
<evidence type="ECO:0000313" key="4">
    <source>
        <dbReference type="Proteomes" id="UP000717696"/>
    </source>
</evidence>
<dbReference type="GO" id="GO:2001069">
    <property type="term" value="F:glycogen binding"/>
    <property type="evidence" value="ECO:0007669"/>
    <property type="project" value="TreeGrafter"/>
</dbReference>
<dbReference type="PANTHER" id="PTHR12307">
    <property type="entry name" value="PROTEIN PHOSPHATASE 1 REGULATORY SUBUNIT"/>
    <property type="match status" value="1"/>
</dbReference>
<comment type="caution">
    <text evidence="3">The sequence shown here is derived from an EMBL/GenBank/DDBJ whole genome shotgun (WGS) entry which is preliminary data.</text>
</comment>
<dbReference type="GO" id="GO:0008157">
    <property type="term" value="F:protein phosphatase 1 binding"/>
    <property type="evidence" value="ECO:0007669"/>
    <property type="project" value="TreeGrafter"/>
</dbReference>
<dbReference type="OrthoDB" id="1881at2759"/>